<protein>
    <submittedName>
        <fullName evidence="1">Uncharacterized protein</fullName>
    </submittedName>
</protein>
<reference evidence="1 2" key="1">
    <citation type="submission" date="2019-01" db="EMBL/GenBank/DDBJ databases">
        <authorList>
            <person name="Brito A."/>
        </authorList>
    </citation>
    <scope>NUCLEOTIDE SEQUENCE [LARGE SCALE GENOMIC DNA]</scope>
    <source>
        <strain evidence="1">1</strain>
    </source>
</reference>
<organism evidence="1 2">
    <name type="scientific">Hyella patelloides LEGE 07179</name>
    <dbReference type="NCBI Taxonomy" id="945734"/>
    <lineage>
        <taxon>Bacteria</taxon>
        <taxon>Bacillati</taxon>
        <taxon>Cyanobacteriota</taxon>
        <taxon>Cyanophyceae</taxon>
        <taxon>Pleurocapsales</taxon>
        <taxon>Hyellaceae</taxon>
        <taxon>Hyella</taxon>
    </lineage>
</organism>
<name>A0A563W1A6_9CYAN</name>
<sequence>MRKRYFNAYISPVIPKYFFNIGGMHDYGLSNNNLELSESIDKIVLYIKHLKLFYRNSSI</sequence>
<proteinExistence type="predicted"/>
<keyword evidence="2" id="KW-1185">Reference proteome</keyword>
<dbReference type="Proteomes" id="UP000320055">
    <property type="component" value="Unassembled WGS sequence"/>
</dbReference>
<evidence type="ECO:0000313" key="2">
    <source>
        <dbReference type="Proteomes" id="UP000320055"/>
    </source>
</evidence>
<accession>A0A563W1A6</accession>
<gene>
    <name evidence="1" type="ORF">H1P_590015</name>
</gene>
<dbReference type="AlphaFoldDB" id="A0A563W1A6"/>
<evidence type="ECO:0000313" key="1">
    <source>
        <dbReference type="EMBL" id="VEP17323.1"/>
    </source>
</evidence>
<dbReference type="EMBL" id="CAACVJ010000545">
    <property type="protein sequence ID" value="VEP17323.1"/>
    <property type="molecule type" value="Genomic_DNA"/>
</dbReference>